<evidence type="ECO:0000313" key="2">
    <source>
        <dbReference type="EnsemblMetazoa" id="CJA35623.1"/>
    </source>
</evidence>
<proteinExistence type="predicted"/>
<reference evidence="3" key="1">
    <citation type="submission" date="2010-08" db="EMBL/GenBank/DDBJ databases">
        <authorList>
            <consortium name="Caenorhabditis japonica Sequencing Consortium"/>
            <person name="Wilson R.K."/>
        </authorList>
    </citation>
    <scope>NUCLEOTIDE SEQUENCE [LARGE SCALE GENOMIC DNA]</scope>
    <source>
        <strain evidence="3">DF5081</strain>
    </source>
</reference>
<keyword evidence="3" id="KW-1185">Reference proteome</keyword>
<feature type="compositionally biased region" description="Basic residues" evidence="1">
    <location>
        <begin position="1"/>
        <end position="10"/>
    </location>
</feature>
<sequence>MVTQWRRHSNALRPLTNAYNRHSSGPSPADALSHRTIAAAGSRGPPPATRARTAALHIQDHTVSRQPINATQPTNQRSPETF</sequence>
<dbReference type="Proteomes" id="UP000005237">
    <property type="component" value="Unassembled WGS sequence"/>
</dbReference>
<reference evidence="2" key="2">
    <citation type="submission" date="2022-06" db="UniProtKB">
        <authorList>
            <consortium name="EnsemblMetazoa"/>
        </authorList>
    </citation>
    <scope>IDENTIFICATION</scope>
    <source>
        <strain evidence="2">DF5081</strain>
    </source>
</reference>
<organism evidence="2 3">
    <name type="scientific">Caenorhabditis japonica</name>
    <dbReference type="NCBI Taxonomy" id="281687"/>
    <lineage>
        <taxon>Eukaryota</taxon>
        <taxon>Metazoa</taxon>
        <taxon>Ecdysozoa</taxon>
        <taxon>Nematoda</taxon>
        <taxon>Chromadorea</taxon>
        <taxon>Rhabditida</taxon>
        <taxon>Rhabditina</taxon>
        <taxon>Rhabditomorpha</taxon>
        <taxon>Rhabditoidea</taxon>
        <taxon>Rhabditidae</taxon>
        <taxon>Peloderinae</taxon>
        <taxon>Caenorhabditis</taxon>
    </lineage>
</organism>
<evidence type="ECO:0000256" key="1">
    <source>
        <dbReference type="SAM" id="MobiDB-lite"/>
    </source>
</evidence>
<dbReference type="EnsemblMetazoa" id="CJA35623.1">
    <property type="protein sequence ID" value="CJA35623.1"/>
    <property type="gene ID" value="WBGene00211470"/>
</dbReference>
<feature type="compositionally biased region" description="Polar residues" evidence="1">
    <location>
        <begin position="17"/>
        <end position="26"/>
    </location>
</feature>
<evidence type="ECO:0000313" key="3">
    <source>
        <dbReference type="Proteomes" id="UP000005237"/>
    </source>
</evidence>
<feature type="compositionally biased region" description="Polar residues" evidence="1">
    <location>
        <begin position="64"/>
        <end position="82"/>
    </location>
</feature>
<feature type="compositionally biased region" description="Low complexity" evidence="1">
    <location>
        <begin position="38"/>
        <end position="55"/>
    </location>
</feature>
<name>A0A8R1IIL2_CAEJA</name>
<protein>
    <submittedName>
        <fullName evidence="2">Uncharacterized protein</fullName>
    </submittedName>
</protein>
<accession>A0A8R1IIL2</accession>
<feature type="region of interest" description="Disordered" evidence="1">
    <location>
        <begin position="1"/>
        <end position="82"/>
    </location>
</feature>
<dbReference type="AlphaFoldDB" id="A0A8R1IIL2"/>